<keyword evidence="6 9" id="KW-0822">Tryptophan biosynthesis</keyword>
<dbReference type="PANTHER" id="PTHR42894">
    <property type="entry name" value="N-(5'-PHOSPHORIBOSYL)ANTHRANILATE ISOMERASE"/>
    <property type="match status" value="1"/>
</dbReference>
<comment type="caution">
    <text evidence="11">The sequence shown here is derived from an EMBL/GenBank/DDBJ whole genome shotgun (WGS) entry which is preliminary data.</text>
</comment>
<dbReference type="InterPro" id="IPR044643">
    <property type="entry name" value="TrpF_fam"/>
</dbReference>
<evidence type="ECO:0000256" key="3">
    <source>
        <dbReference type="ARBA" id="ARBA00012572"/>
    </source>
</evidence>
<evidence type="ECO:0000256" key="5">
    <source>
        <dbReference type="ARBA" id="ARBA00022605"/>
    </source>
</evidence>
<gene>
    <name evidence="9" type="primary">trpF</name>
    <name evidence="11" type="ORF">DPQ33_03205</name>
</gene>
<protein>
    <recommendedName>
        <fullName evidence="4 9">N-(5'-phosphoribosyl)anthranilate isomerase</fullName>
        <shortName evidence="9">PRAI</shortName>
        <ecNumber evidence="3 9">5.3.1.24</ecNumber>
    </recommendedName>
</protein>
<organism evidence="11 12">
    <name type="scientific">Oceanidesulfovibrio indonesiensis</name>
    <dbReference type="NCBI Taxonomy" id="54767"/>
    <lineage>
        <taxon>Bacteria</taxon>
        <taxon>Pseudomonadati</taxon>
        <taxon>Thermodesulfobacteriota</taxon>
        <taxon>Desulfovibrionia</taxon>
        <taxon>Desulfovibrionales</taxon>
        <taxon>Desulfovibrionaceae</taxon>
        <taxon>Oceanidesulfovibrio</taxon>
    </lineage>
</organism>
<evidence type="ECO:0000256" key="4">
    <source>
        <dbReference type="ARBA" id="ARBA00022272"/>
    </source>
</evidence>
<reference evidence="11 12" key="1">
    <citation type="submission" date="2018-06" db="EMBL/GenBank/DDBJ databases">
        <title>Complete genome of Desulfovibrio indonesiensis P37SLT.</title>
        <authorList>
            <person name="Crispim J.S."/>
            <person name="Vidigal P.M.P."/>
            <person name="Silva L.C.F."/>
            <person name="Laguardia C.N."/>
            <person name="Araujo L.C."/>
            <person name="Dias R.S."/>
            <person name="Sousa M.P."/>
            <person name="Paula S.O."/>
            <person name="Silva C."/>
        </authorList>
    </citation>
    <scope>NUCLEOTIDE SEQUENCE [LARGE SCALE GENOMIC DNA]</scope>
    <source>
        <strain evidence="11 12">P37SLT</strain>
    </source>
</reference>
<dbReference type="Proteomes" id="UP000448292">
    <property type="component" value="Unassembled WGS sequence"/>
</dbReference>
<evidence type="ECO:0000313" key="11">
    <source>
        <dbReference type="EMBL" id="TVM19382.1"/>
    </source>
</evidence>
<feature type="domain" description="N-(5'phosphoribosyl) anthranilate isomerase (PRAI)" evidence="10">
    <location>
        <begin position="75"/>
        <end position="219"/>
    </location>
</feature>
<comment type="pathway">
    <text evidence="2 9">Amino-acid biosynthesis; L-tryptophan biosynthesis; L-tryptophan from chorismate: step 3/5.</text>
</comment>
<keyword evidence="7 9" id="KW-0057">Aromatic amino acid biosynthesis</keyword>
<comment type="catalytic activity">
    <reaction evidence="1 9">
        <text>N-(5-phospho-beta-D-ribosyl)anthranilate = 1-(2-carboxyphenylamino)-1-deoxy-D-ribulose 5-phosphate</text>
        <dbReference type="Rhea" id="RHEA:21540"/>
        <dbReference type="ChEBI" id="CHEBI:18277"/>
        <dbReference type="ChEBI" id="CHEBI:58613"/>
        <dbReference type="EC" id="5.3.1.24"/>
    </reaction>
</comment>
<proteinExistence type="inferred from homology"/>
<dbReference type="Pfam" id="PF00697">
    <property type="entry name" value="PRAI"/>
    <property type="match status" value="1"/>
</dbReference>
<keyword evidence="5 9" id="KW-0028">Amino-acid biosynthesis</keyword>
<evidence type="ECO:0000256" key="6">
    <source>
        <dbReference type="ARBA" id="ARBA00022822"/>
    </source>
</evidence>
<evidence type="ECO:0000256" key="7">
    <source>
        <dbReference type="ARBA" id="ARBA00023141"/>
    </source>
</evidence>
<keyword evidence="8 9" id="KW-0413">Isomerase</keyword>
<dbReference type="HAMAP" id="MF_00135">
    <property type="entry name" value="PRAI"/>
    <property type="match status" value="1"/>
</dbReference>
<evidence type="ECO:0000256" key="9">
    <source>
        <dbReference type="HAMAP-Rule" id="MF_00135"/>
    </source>
</evidence>
<dbReference type="Gene3D" id="3.20.20.70">
    <property type="entry name" value="Aldolase class I"/>
    <property type="match status" value="1"/>
</dbReference>
<sequence>MNRGFVQVAGVHDVEEMLLLARCGVDAAGFPLRLTVHAEDCDEHAAAAIIQEQRGQGASIAATCITYETDPHEAAALTRRIGASMLQLHADVTVDSLARLRSIAPDIVIIKSLIVGRCSVDELIAEALGAAPYVDAFITDTYDPQSGATGATGLVHDWDASRRIARTVARPLMLAGGLGPDNVAEAIRFVGPAAVDAHTGLEGPDGRKGETLVSAFIQQARQGYAALDHAAAGTVPWPAR</sequence>
<dbReference type="RefSeq" id="WP_144301738.1">
    <property type="nucleotide sequence ID" value="NZ_QMIE01000002.1"/>
</dbReference>
<name>A0A7M3MI64_9BACT</name>
<dbReference type="CDD" id="cd00405">
    <property type="entry name" value="PRAI"/>
    <property type="match status" value="1"/>
</dbReference>
<dbReference type="EMBL" id="QMIE01000002">
    <property type="protein sequence ID" value="TVM19382.1"/>
    <property type="molecule type" value="Genomic_DNA"/>
</dbReference>
<dbReference type="AlphaFoldDB" id="A0A7M3MI64"/>
<comment type="similarity">
    <text evidence="9">Belongs to the TrpF family.</text>
</comment>
<dbReference type="PANTHER" id="PTHR42894:SF1">
    <property type="entry name" value="N-(5'-PHOSPHORIBOSYL)ANTHRANILATE ISOMERASE"/>
    <property type="match status" value="1"/>
</dbReference>
<keyword evidence="12" id="KW-1185">Reference proteome</keyword>
<evidence type="ECO:0000256" key="2">
    <source>
        <dbReference type="ARBA" id="ARBA00004664"/>
    </source>
</evidence>
<dbReference type="InterPro" id="IPR011060">
    <property type="entry name" value="RibuloseP-bd_barrel"/>
</dbReference>
<dbReference type="GO" id="GO:0000162">
    <property type="term" value="P:L-tryptophan biosynthetic process"/>
    <property type="evidence" value="ECO:0007669"/>
    <property type="project" value="UniProtKB-UniRule"/>
</dbReference>
<evidence type="ECO:0000256" key="1">
    <source>
        <dbReference type="ARBA" id="ARBA00001164"/>
    </source>
</evidence>
<evidence type="ECO:0000313" key="12">
    <source>
        <dbReference type="Proteomes" id="UP000448292"/>
    </source>
</evidence>
<dbReference type="InterPro" id="IPR013785">
    <property type="entry name" value="Aldolase_TIM"/>
</dbReference>
<evidence type="ECO:0000259" key="10">
    <source>
        <dbReference type="Pfam" id="PF00697"/>
    </source>
</evidence>
<evidence type="ECO:0000256" key="8">
    <source>
        <dbReference type="ARBA" id="ARBA00023235"/>
    </source>
</evidence>
<dbReference type="InterPro" id="IPR001240">
    <property type="entry name" value="PRAI_dom"/>
</dbReference>
<dbReference type="EC" id="5.3.1.24" evidence="3 9"/>
<dbReference type="GO" id="GO:0004640">
    <property type="term" value="F:phosphoribosylanthranilate isomerase activity"/>
    <property type="evidence" value="ECO:0007669"/>
    <property type="project" value="UniProtKB-UniRule"/>
</dbReference>
<dbReference type="SUPFAM" id="SSF51366">
    <property type="entry name" value="Ribulose-phoshate binding barrel"/>
    <property type="match status" value="1"/>
</dbReference>
<accession>A0A7M3MI64</accession>
<dbReference type="OrthoDB" id="9796196at2"/>
<dbReference type="UniPathway" id="UPA00035">
    <property type="reaction ID" value="UER00042"/>
</dbReference>